<dbReference type="EMBL" id="JBHSIT010000012">
    <property type="protein sequence ID" value="MFC4912418.1"/>
    <property type="molecule type" value="Genomic_DNA"/>
</dbReference>
<accession>A0ABV9U926</accession>
<keyword evidence="2" id="KW-1185">Reference proteome</keyword>
<reference evidence="2" key="1">
    <citation type="journal article" date="2019" name="Int. J. Syst. Evol. Microbiol.">
        <title>The Global Catalogue of Microorganisms (GCM) 10K type strain sequencing project: providing services to taxonomists for standard genome sequencing and annotation.</title>
        <authorList>
            <consortium name="The Broad Institute Genomics Platform"/>
            <consortium name="The Broad Institute Genome Sequencing Center for Infectious Disease"/>
            <person name="Wu L."/>
            <person name="Ma J."/>
        </authorList>
    </citation>
    <scope>NUCLEOTIDE SEQUENCE [LARGE SCALE GENOMIC DNA]</scope>
    <source>
        <strain evidence="2">KLKA75</strain>
    </source>
</reference>
<dbReference type="RefSeq" id="WP_378262307.1">
    <property type="nucleotide sequence ID" value="NZ_JBHSIT010000012.1"/>
</dbReference>
<sequence length="46" mass="5396">MRSRRFVGRYGLDLNLRRAYFYNWGGRRMPVVLQAEGGPPRAVSRL</sequence>
<dbReference type="Proteomes" id="UP001595872">
    <property type="component" value="Unassembled WGS sequence"/>
</dbReference>
<proteinExistence type="predicted"/>
<protein>
    <submittedName>
        <fullName evidence="1">Uncharacterized protein</fullName>
    </submittedName>
</protein>
<organism evidence="1 2">
    <name type="scientific">Actinomadura gamaensis</name>
    <dbReference type="NCBI Taxonomy" id="1763541"/>
    <lineage>
        <taxon>Bacteria</taxon>
        <taxon>Bacillati</taxon>
        <taxon>Actinomycetota</taxon>
        <taxon>Actinomycetes</taxon>
        <taxon>Streptosporangiales</taxon>
        <taxon>Thermomonosporaceae</taxon>
        <taxon>Actinomadura</taxon>
    </lineage>
</organism>
<name>A0ABV9U926_9ACTN</name>
<comment type="caution">
    <text evidence="1">The sequence shown here is derived from an EMBL/GenBank/DDBJ whole genome shotgun (WGS) entry which is preliminary data.</text>
</comment>
<gene>
    <name evidence="1" type="ORF">ACFPCY_34315</name>
</gene>
<evidence type="ECO:0000313" key="2">
    <source>
        <dbReference type="Proteomes" id="UP001595872"/>
    </source>
</evidence>
<evidence type="ECO:0000313" key="1">
    <source>
        <dbReference type="EMBL" id="MFC4912418.1"/>
    </source>
</evidence>